<dbReference type="CDD" id="cd10439">
    <property type="entry name" value="GIY-YIG_COG3410"/>
    <property type="match status" value="1"/>
</dbReference>
<dbReference type="InterPro" id="IPR015927">
    <property type="entry name" value="Peptidase_S24_S26A/B/C"/>
</dbReference>
<evidence type="ECO:0000313" key="2">
    <source>
        <dbReference type="EMBL" id="TGG93588.1"/>
    </source>
</evidence>
<dbReference type="Proteomes" id="UP000297475">
    <property type="component" value="Unassembled WGS sequence"/>
</dbReference>
<dbReference type="OrthoDB" id="3193269at2"/>
<dbReference type="AlphaFoldDB" id="A0A4Z0WG87"/>
<dbReference type="Gene3D" id="2.10.109.10">
    <property type="entry name" value="Umud Fragment, subunit A"/>
    <property type="match status" value="1"/>
</dbReference>
<dbReference type="Pfam" id="PF01541">
    <property type="entry name" value="GIY-YIG"/>
    <property type="match status" value="1"/>
</dbReference>
<dbReference type="CDD" id="cd06529">
    <property type="entry name" value="S24_LexA-like"/>
    <property type="match status" value="1"/>
</dbReference>
<keyword evidence="3" id="KW-1185">Reference proteome</keyword>
<sequence length="728" mass="83364">MTEQRHVEVRRYPFSRQSLDLISDDHYASNQWPLVYILSDDASKRAYIGETTDTLTRLRTHLKNDKKQSLTVAHLISSERFNKSATLDIESTLIKYMGADGNYQLLNGNLGLVDHNYYQKDELYADIFRETWDKLRGAGVTIHSLDSIDNSDVFKYSPYKSLSFDQRQGLLGIMYTLLSDDCQNLIVEGGAGTGKSVLAIFLFKLLNSDTEELDLRDFSDEEAELRDLLKQLKEKYPKPDMALVVPMSSFRQTLKKAFRNIAGLSANMVIGPAELANKKYDIVLVDESHRLRKRTNLGAYYGTFDKVCGKLQLDKHSCSELDWVLFQSDKAVFFYDENQSIKPSDANPSDFSHLKAAESTQVQTLLSQFRVRAGNAYTKFVDDLLHQQLEPGQQFRSKKYEFEIFDNIQDMADHINERERQHGLSRLIAGFAWPWISKNDDTLFDIEIGDKKLRWNRTTADWINTTGAENEVGCIHTTQGYDLNYAGIIFGEEIRYDREHDEIIIDQDKYFDRNGKQSIRAPAELKQYILNIYKTIMLRGIHGTFVYACDSNLRDYLKRHIPTHINDADTKSSKVEKLEPYVNAVPVYNIQAAAGSFGELQQVNQEDWAAVPPGTRLTEDYFACRVVGESMNRIIPNGALCLFRKERGGSRNGKIVLVEFSDTIDADSGSRYTVKEYVSTKIEDETGWQHQRILLKPRSFSAEFNTIEVSDDADVHFRVVGEFLSLLE</sequence>
<dbReference type="Gene3D" id="3.40.50.300">
    <property type="entry name" value="P-loop containing nucleotide triphosphate hydrolases"/>
    <property type="match status" value="1"/>
</dbReference>
<reference evidence="2 3" key="1">
    <citation type="submission" date="2019-04" db="EMBL/GenBank/DDBJ databases">
        <title>Natronospirillum operosus gen. nov., sp. nov., a haloalkaliphilic satellite isolated from decaying biomass of laboratory culture of cyanobacterium Geitlerinema sp. and proposal of Natronospirillaceae fam. nov. and Saccharospirillaceae fam. nov.</title>
        <authorList>
            <person name="Kevbrin V."/>
            <person name="Boltyanskaya Y."/>
            <person name="Koziaeva V."/>
            <person name="Grouzdev D.S."/>
            <person name="Park M."/>
            <person name="Cho J."/>
        </authorList>
    </citation>
    <scope>NUCLEOTIDE SEQUENCE [LARGE SCALE GENOMIC DNA]</scope>
    <source>
        <strain evidence="2 3">G-116</strain>
    </source>
</reference>
<dbReference type="Pfam" id="PF09848">
    <property type="entry name" value="SLFN-g3_helicase"/>
    <property type="match status" value="1"/>
</dbReference>
<dbReference type="SUPFAM" id="SSF52540">
    <property type="entry name" value="P-loop containing nucleoside triphosphate hydrolases"/>
    <property type="match status" value="1"/>
</dbReference>
<dbReference type="EMBL" id="SRMF01000003">
    <property type="protein sequence ID" value="TGG93588.1"/>
    <property type="molecule type" value="Genomic_DNA"/>
</dbReference>
<dbReference type="InterPro" id="IPR018647">
    <property type="entry name" value="SLFN_3-like_DNA/RNA_helicase"/>
</dbReference>
<dbReference type="InterPro" id="IPR039418">
    <property type="entry name" value="LexA-like"/>
</dbReference>
<dbReference type="SUPFAM" id="SSF51306">
    <property type="entry name" value="LexA/Signal peptidase"/>
    <property type="match status" value="1"/>
</dbReference>
<organism evidence="2 3">
    <name type="scientific">Natronospirillum operosum</name>
    <dbReference type="NCBI Taxonomy" id="2759953"/>
    <lineage>
        <taxon>Bacteria</taxon>
        <taxon>Pseudomonadati</taxon>
        <taxon>Pseudomonadota</taxon>
        <taxon>Gammaproteobacteria</taxon>
        <taxon>Oceanospirillales</taxon>
        <taxon>Natronospirillaceae</taxon>
        <taxon>Natronospirillum</taxon>
    </lineage>
</organism>
<evidence type="ECO:0000313" key="3">
    <source>
        <dbReference type="Proteomes" id="UP000297475"/>
    </source>
</evidence>
<comment type="caution">
    <text evidence="2">The sequence shown here is derived from an EMBL/GenBank/DDBJ whole genome shotgun (WGS) entry which is preliminary data.</text>
</comment>
<dbReference type="RefSeq" id="WP_135483320.1">
    <property type="nucleotide sequence ID" value="NZ_SRMF01000003.1"/>
</dbReference>
<accession>A0A4Z0WG87</accession>
<dbReference type="InterPro" id="IPR000305">
    <property type="entry name" value="GIY-YIG_endonuc"/>
</dbReference>
<protein>
    <submittedName>
        <fullName evidence="2">DUF2075 domain-containing protein</fullName>
    </submittedName>
</protein>
<proteinExistence type="predicted"/>
<dbReference type="InterPro" id="IPR027417">
    <property type="entry name" value="P-loop_NTPase"/>
</dbReference>
<name>A0A4Z0WG87_9GAMM</name>
<gene>
    <name evidence="2" type="ORF">E4656_11140</name>
</gene>
<dbReference type="PROSITE" id="PS50164">
    <property type="entry name" value="GIY_YIG"/>
    <property type="match status" value="1"/>
</dbReference>
<dbReference type="InterPro" id="IPR036286">
    <property type="entry name" value="LexA/Signal_pep-like_sf"/>
</dbReference>
<dbReference type="Pfam" id="PF00717">
    <property type="entry name" value="Peptidase_S24"/>
    <property type="match status" value="1"/>
</dbReference>
<evidence type="ECO:0000259" key="1">
    <source>
        <dbReference type="PROSITE" id="PS50164"/>
    </source>
</evidence>
<feature type="domain" description="GIY-YIG" evidence="1">
    <location>
        <begin position="31"/>
        <end position="103"/>
    </location>
</feature>